<dbReference type="eggNOG" id="KOG1721">
    <property type="taxonomic scope" value="Eukaryota"/>
</dbReference>
<keyword evidence="5" id="KW-0862">Zinc</keyword>
<comment type="caution">
    <text evidence="10">The sequence shown here is derived from an EMBL/GenBank/DDBJ whole genome shotgun (WGS) entry which is preliminary data.</text>
</comment>
<evidence type="ECO:0000259" key="9">
    <source>
        <dbReference type="PROSITE" id="PS50157"/>
    </source>
</evidence>
<keyword evidence="4 7" id="KW-0863">Zinc-finger</keyword>
<comment type="subcellular location">
    <subcellularLocation>
        <location evidence="1">Nucleus</location>
    </subcellularLocation>
</comment>
<evidence type="ECO:0000256" key="6">
    <source>
        <dbReference type="ARBA" id="ARBA00023242"/>
    </source>
</evidence>
<evidence type="ECO:0000313" key="11">
    <source>
        <dbReference type="Proteomes" id="UP000019478"/>
    </source>
</evidence>
<evidence type="ECO:0000256" key="7">
    <source>
        <dbReference type="PROSITE-ProRule" id="PRU00042"/>
    </source>
</evidence>
<dbReference type="InterPro" id="IPR013087">
    <property type="entry name" value="Znf_C2H2_type"/>
</dbReference>
<evidence type="ECO:0000313" key="10">
    <source>
        <dbReference type="EMBL" id="EXJ77538.1"/>
    </source>
</evidence>
<dbReference type="EMBL" id="AMGY01000010">
    <property type="protein sequence ID" value="EXJ77538.1"/>
    <property type="molecule type" value="Genomic_DNA"/>
</dbReference>
<keyword evidence="11" id="KW-1185">Reference proteome</keyword>
<organism evidence="10 11">
    <name type="scientific">Capronia epimyces CBS 606.96</name>
    <dbReference type="NCBI Taxonomy" id="1182542"/>
    <lineage>
        <taxon>Eukaryota</taxon>
        <taxon>Fungi</taxon>
        <taxon>Dikarya</taxon>
        <taxon>Ascomycota</taxon>
        <taxon>Pezizomycotina</taxon>
        <taxon>Eurotiomycetes</taxon>
        <taxon>Chaetothyriomycetidae</taxon>
        <taxon>Chaetothyriales</taxon>
        <taxon>Herpotrichiellaceae</taxon>
        <taxon>Capronia</taxon>
    </lineage>
</organism>
<dbReference type="HOGENOM" id="CLU_007784_2_0_1"/>
<evidence type="ECO:0000256" key="1">
    <source>
        <dbReference type="ARBA" id="ARBA00004123"/>
    </source>
</evidence>
<feature type="region of interest" description="Disordered" evidence="8">
    <location>
        <begin position="111"/>
        <end position="135"/>
    </location>
</feature>
<dbReference type="Pfam" id="PF04082">
    <property type="entry name" value="Fungal_trans"/>
    <property type="match status" value="1"/>
</dbReference>
<proteinExistence type="predicted"/>
<keyword evidence="3" id="KW-0677">Repeat</keyword>
<dbReference type="GO" id="GO:0005634">
    <property type="term" value="C:nucleus"/>
    <property type="evidence" value="ECO:0007669"/>
    <property type="project" value="UniProtKB-SubCell"/>
</dbReference>
<evidence type="ECO:0000256" key="3">
    <source>
        <dbReference type="ARBA" id="ARBA00022737"/>
    </source>
</evidence>
<dbReference type="PANTHER" id="PTHR40626:SF10">
    <property type="entry name" value="C2H2-TYPE DOMAIN-CONTAINING PROTEIN"/>
    <property type="match status" value="1"/>
</dbReference>
<dbReference type="GeneID" id="19173848"/>
<dbReference type="GO" id="GO:0000978">
    <property type="term" value="F:RNA polymerase II cis-regulatory region sequence-specific DNA binding"/>
    <property type="evidence" value="ECO:0007669"/>
    <property type="project" value="InterPro"/>
</dbReference>
<dbReference type="PROSITE" id="PS50157">
    <property type="entry name" value="ZINC_FINGER_C2H2_2"/>
    <property type="match status" value="1"/>
</dbReference>
<evidence type="ECO:0000256" key="2">
    <source>
        <dbReference type="ARBA" id="ARBA00022723"/>
    </source>
</evidence>
<dbReference type="STRING" id="1182542.W9XBE9"/>
<evidence type="ECO:0000256" key="4">
    <source>
        <dbReference type="ARBA" id="ARBA00022771"/>
    </source>
</evidence>
<dbReference type="OrthoDB" id="654211at2759"/>
<dbReference type="GO" id="GO:0000785">
    <property type="term" value="C:chromatin"/>
    <property type="evidence" value="ECO:0007669"/>
    <property type="project" value="TreeGrafter"/>
</dbReference>
<dbReference type="GO" id="GO:0006351">
    <property type="term" value="P:DNA-templated transcription"/>
    <property type="evidence" value="ECO:0007669"/>
    <property type="project" value="InterPro"/>
</dbReference>
<keyword evidence="2" id="KW-0479">Metal-binding</keyword>
<evidence type="ECO:0000256" key="5">
    <source>
        <dbReference type="ARBA" id="ARBA00022833"/>
    </source>
</evidence>
<gene>
    <name evidence="10" type="ORF">A1O3_09765</name>
</gene>
<name>W9XBE9_9EURO</name>
<keyword evidence="6" id="KW-0539">Nucleus</keyword>
<dbReference type="AlphaFoldDB" id="W9XBE9"/>
<dbReference type="GO" id="GO:0008270">
    <property type="term" value="F:zinc ion binding"/>
    <property type="evidence" value="ECO:0007669"/>
    <property type="project" value="UniProtKB-KW"/>
</dbReference>
<protein>
    <recommendedName>
        <fullName evidence="9">C2H2-type domain-containing protein</fullName>
    </recommendedName>
</protein>
<feature type="domain" description="C2H2-type" evidence="9">
    <location>
        <begin position="11"/>
        <end position="38"/>
    </location>
</feature>
<accession>W9XBE9</accession>
<dbReference type="Proteomes" id="UP000019478">
    <property type="component" value="Unassembled WGS sequence"/>
</dbReference>
<dbReference type="PANTHER" id="PTHR40626">
    <property type="entry name" value="MIP31509P"/>
    <property type="match status" value="1"/>
</dbReference>
<feature type="region of interest" description="Disordered" evidence="8">
    <location>
        <begin position="29"/>
        <end position="48"/>
    </location>
</feature>
<dbReference type="GO" id="GO:0000981">
    <property type="term" value="F:DNA-binding transcription factor activity, RNA polymerase II-specific"/>
    <property type="evidence" value="ECO:0007669"/>
    <property type="project" value="InterPro"/>
</dbReference>
<dbReference type="InterPro" id="IPR007219">
    <property type="entry name" value="XnlR_reg_dom"/>
</dbReference>
<dbReference type="CDD" id="cd12148">
    <property type="entry name" value="fungal_TF_MHR"/>
    <property type="match status" value="1"/>
</dbReference>
<dbReference type="RefSeq" id="XP_007738048.1">
    <property type="nucleotide sequence ID" value="XM_007739858.1"/>
</dbReference>
<dbReference type="InterPro" id="IPR051059">
    <property type="entry name" value="VerF-like"/>
</dbReference>
<evidence type="ECO:0000256" key="8">
    <source>
        <dbReference type="SAM" id="MobiDB-lite"/>
    </source>
</evidence>
<sequence length="660" mass="73691">MPRGRPKVVVAPCRHCGRQFKRQEHLLRHERSRREEDQVVQPFPHHDTTDLGVGDPDLFWDPDFITHDMLPAMLFDTDMSLADPPLRSNPQPSLTSSFSRFTSGLPSLDATAASTADEDPNHDDQAESTASLPGPVPWSITGLGYESFCQRVQAYSEVLPSGCALPSRNTLARNLEAYFRCVQEHLPFVHAATFSVERKDVELVLAAAALGAQTRFDSPKCFELYYMAKAILFENTRREDLQLSSDLLSGKNHSILDRRIDVAKIQTFALLISFASWSDLKILPDALSMAGQLATLARVNGTSELDPAPLQQQQADWSSWVTVEERRRSLYAAYVLFNLHTIAFDTPPLILNQEVGIMLPSSAELWKATNAIQWHQCGGGGEQVDRPFKVELQSLCDGDANAGVSSFSNYLLIHGLLQQIYVDRHGSTGSSLGCETRKALETALRTWQRSWELTHESTLDPLSPKGPLGFTAASLLRHAYIWLSSDGPIPNRGLLRRDLRCLVGNDRHYPTQRLPHLDRAVLHAVHALAVPVRLGIELITRARQPFWTIEHSLCSLECALLLQRWLETMAATVRSCGSIEKLRQAEQKLLHIIAEVIKETFLSDTLAVVEDDDASRVQRMATTVVQLWARIFQFSHALDVDDFIAAGLKHLSDMSSTSPI</sequence>
<reference evidence="10 11" key="1">
    <citation type="submission" date="2013-03" db="EMBL/GenBank/DDBJ databases">
        <title>The Genome Sequence of Capronia epimyces CBS 606.96.</title>
        <authorList>
            <consortium name="The Broad Institute Genomics Platform"/>
            <person name="Cuomo C."/>
            <person name="de Hoog S."/>
            <person name="Gorbushina A."/>
            <person name="Walker B."/>
            <person name="Young S.K."/>
            <person name="Zeng Q."/>
            <person name="Gargeya S."/>
            <person name="Fitzgerald M."/>
            <person name="Haas B."/>
            <person name="Abouelleil A."/>
            <person name="Allen A.W."/>
            <person name="Alvarado L."/>
            <person name="Arachchi H.M."/>
            <person name="Berlin A.M."/>
            <person name="Chapman S.B."/>
            <person name="Gainer-Dewar J."/>
            <person name="Goldberg J."/>
            <person name="Griggs A."/>
            <person name="Gujja S."/>
            <person name="Hansen M."/>
            <person name="Howarth C."/>
            <person name="Imamovic A."/>
            <person name="Ireland A."/>
            <person name="Larimer J."/>
            <person name="McCowan C."/>
            <person name="Murphy C."/>
            <person name="Pearson M."/>
            <person name="Poon T.W."/>
            <person name="Priest M."/>
            <person name="Roberts A."/>
            <person name="Saif S."/>
            <person name="Shea T."/>
            <person name="Sisk P."/>
            <person name="Sykes S."/>
            <person name="Wortman J."/>
            <person name="Nusbaum C."/>
            <person name="Birren B."/>
        </authorList>
    </citation>
    <scope>NUCLEOTIDE SEQUENCE [LARGE SCALE GENOMIC DNA]</scope>
    <source>
        <strain evidence="10 11">CBS 606.96</strain>
    </source>
</reference>